<geneLocation type="plasmid" evidence="3">
    <name>pnp7-2</name>
</geneLocation>
<dbReference type="EMBL" id="CP024445">
    <property type="protein sequence ID" value="ATR79928.1"/>
    <property type="molecule type" value="Genomic_DNA"/>
</dbReference>
<accession>A0A2D2EA19</accession>
<reference evidence="1" key="4">
    <citation type="journal article" date="2018" name="Misainmurhag Hoiji">
        <title>Complete genome sequence of multidrug-resistant Moraxella osloensis NP7 with multiple plasmids isolated from human skin.</title>
        <authorList>
            <person name="Ganzorig M."/>
            <person name="Lim J.Y."/>
            <person name="Hwang I."/>
            <person name="Lee K."/>
        </authorList>
    </citation>
    <scope>NUCLEOTIDE SEQUENCE</scope>
    <source>
        <strain evidence="1">NP7</strain>
        <plasmid evidence="1">pNP7-2</plasmid>
    </source>
</reference>
<evidence type="ECO:0000313" key="3">
    <source>
        <dbReference type="Proteomes" id="UP000229340"/>
    </source>
</evidence>
<evidence type="ECO:0000313" key="1">
    <source>
        <dbReference type="EMBL" id="ATR79928.1"/>
    </source>
</evidence>
<reference evidence="3" key="1">
    <citation type="submission" date="2017-10" db="EMBL/GenBank/DDBJ databases">
        <title>Complete genome sequence of Moraxella osloensis NP7 isolated from human skin.</title>
        <authorList>
            <person name="Lee K."/>
            <person name="Lim J.Y."/>
            <person name="Hwang I."/>
        </authorList>
    </citation>
    <scope>NUCLEOTIDE SEQUENCE [LARGE SCALE GENOMIC DNA]</scope>
    <source>
        <strain evidence="3">NP7</strain>
        <plasmid evidence="3">pnp7-2</plasmid>
    </source>
</reference>
<dbReference type="Proteomes" id="UP000234914">
    <property type="component" value="Unassembled WGS sequence"/>
</dbReference>
<protein>
    <submittedName>
        <fullName evidence="2">DNA-binding protein</fullName>
    </submittedName>
</protein>
<sequence length="99" mass="11438">MYTIVETETFKKQADKFWTTEERLECFTQIASDPFIGDVILKSGGFRKVRWSRAGMGKRGGVRLIYFNVLEDGLIVMSYFYAKNEQENILASELQKLKG</sequence>
<name>A0A2D2EA19_FAUOS</name>
<dbReference type="GO" id="GO:0003677">
    <property type="term" value="F:DNA binding"/>
    <property type="evidence" value="ECO:0007669"/>
    <property type="project" value="UniProtKB-KW"/>
</dbReference>
<keyword evidence="2" id="KW-0238">DNA-binding</keyword>
<organism evidence="2 4">
    <name type="scientific">Faucicola osloensis</name>
    <name type="common">Moraxella osloensis</name>
    <dbReference type="NCBI Taxonomy" id="34062"/>
    <lineage>
        <taxon>Bacteria</taxon>
        <taxon>Pseudomonadati</taxon>
        <taxon>Pseudomonadota</taxon>
        <taxon>Gammaproteobacteria</taxon>
        <taxon>Moraxellales</taxon>
        <taxon>Moraxellaceae</taxon>
        <taxon>Faucicola</taxon>
    </lineage>
</organism>
<proteinExistence type="predicted"/>
<geneLocation type="plasmid" evidence="1">
    <name>pNP7-2</name>
</geneLocation>
<dbReference type="EMBL" id="PKJS01000021">
    <property type="protein sequence ID" value="PKZ67829.1"/>
    <property type="molecule type" value="Genomic_DNA"/>
</dbReference>
<dbReference type="AlphaFoldDB" id="A0A2D2EA19"/>
<dbReference type="PIRSF" id="PIRSF039032">
    <property type="entry name" value="HigB-2"/>
    <property type="match status" value="1"/>
</dbReference>
<evidence type="ECO:0000313" key="4">
    <source>
        <dbReference type="Proteomes" id="UP000234914"/>
    </source>
</evidence>
<reference evidence="2 4" key="2">
    <citation type="submission" date="2017-12" db="EMBL/GenBank/DDBJ databases">
        <title>Phylogenetic diversity of female urinary microbiome.</title>
        <authorList>
            <person name="Thomas-White K."/>
            <person name="Wolfe A.J."/>
        </authorList>
    </citation>
    <scope>NUCLEOTIDE SEQUENCE [LARGE SCALE GENOMIC DNA]</scope>
    <source>
        <strain evidence="2 4">UMB0416</strain>
    </source>
</reference>
<gene>
    <name evidence="2" type="ORF">CYJ96_11705</name>
    <name evidence="1" type="ORF">NP7_10645</name>
</gene>
<dbReference type="Proteomes" id="UP000229340">
    <property type="component" value="Plasmid pNP7-2"/>
</dbReference>
<keyword evidence="1" id="KW-0614">Plasmid</keyword>
<evidence type="ECO:0000313" key="2">
    <source>
        <dbReference type="EMBL" id="PKZ67829.1"/>
    </source>
</evidence>
<dbReference type="InterPro" id="IPR009387">
    <property type="entry name" value="HigB-2"/>
</dbReference>
<reference evidence="1" key="3">
    <citation type="journal article" date="2018" name="Genome Announc.">
        <title>Complete Genome Sequences of Three Moraxella osloensis Strains Isolated from Human Skin.</title>
        <authorList>
            <person name="Lim J.Y."/>
            <person name="Hwang I."/>
            <person name="Ganzorig M."/>
            <person name="Huang S.L."/>
            <person name="Cho G.S."/>
            <person name="Franz C.M.A.P."/>
            <person name="Lee K."/>
        </authorList>
    </citation>
    <scope>NUCLEOTIDE SEQUENCE</scope>
    <source>
        <strain evidence="1">NP7</strain>
        <plasmid evidence="1">pNP7-2</plasmid>
    </source>
</reference>